<protein>
    <submittedName>
        <fullName evidence="1">Uncharacterized protein</fullName>
    </submittedName>
</protein>
<dbReference type="PANTHER" id="PTHR36774">
    <property type="entry name" value="INSULIN-INDUCED PROTEIN"/>
    <property type="match status" value="1"/>
</dbReference>
<dbReference type="PANTHER" id="PTHR36774:SF1">
    <property type="entry name" value="INSULIN-INDUCED PROTEIN"/>
    <property type="match status" value="1"/>
</dbReference>
<dbReference type="AlphaFoldDB" id="A0AAD3DAS4"/>
<keyword evidence="2" id="KW-1185">Reference proteome</keyword>
<sequence>MKVTPALFPKPLPSLKLLLTGATVGPLVDSFHNQCLLEYNRNVIDVPTPSFLLAMSDSNIQESTSYILRSSTYIPPLLAIAYLILGGVLPRMISSIVEKSEMTETNESSKSASLRNKAILAVSTTALIIKLSELLETSAIMDNPNVNLLIMLSAALTQWAVLDGTLVSFITASIVSIGGPLSELPFVAYGFWTYLPEASDYFPLQNVDLDNISIAKQMLGEDYRNLALSSITGPCYFAVTMDAIALGRYFDEETE</sequence>
<proteinExistence type="predicted"/>
<evidence type="ECO:0000313" key="1">
    <source>
        <dbReference type="EMBL" id="GFH59940.1"/>
    </source>
</evidence>
<name>A0AAD3DAS4_9STRA</name>
<dbReference type="Proteomes" id="UP001054902">
    <property type="component" value="Unassembled WGS sequence"/>
</dbReference>
<organism evidence="1 2">
    <name type="scientific">Chaetoceros tenuissimus</name>
    <dbReference type="NCBI Taxonomy" id="426638"/>
    <lineage>
        <taxon>Eukaryota</taxon>
        <taxon>Sar</taxon>
        <taxon>Stramenopiles</taxon>
        <taxon>Ochrophyta</taxon>
        <taxon>Bacillariophyta</taxon>
        <taxon>Coscinodiscophyceae</taxon>
        <taxon>Chaetocerotophycidae</taxon>
        <taxon>Chaetocerotales</taxon>
        <taxon>Chaetocerotaceae</taxon>
        <taxon>Chaetoceros</taxon>
    </lineage>
</organism>
<evidence type="ECO:0000313" key="2">
    <source>
        <dbReference type="Proteomes" id="UP001054902"/>
    </source>
</evidence>
<reference evidence="1 2" key="1">
    <citation type="journal article" date="2021" name="Sci. Rep.">
        <title>The genome of the diatom Chaetoceros tenuissimus carries an ancient integrated fragment of an extant virus.</title>
        <authorList>
            <person name="Hongo Y."/>
            <person name="Kimura K."/>
            <person name="Takaki Y."/>
            <person name="Yoshida Y."/>
            <person name="Baba S."/>
            <person name="Kobayashi G."/>
            <person name="Nagasaki K."/>
            <person name="Hano T."/>
            <person name="Tomaru Y."/>
        </authorList>
    </citation>
    <scope>NUCLEOTIDE SEQUENCE [LARGE SCALE GENOMIC DNA]</scope>
    <source>
        <strain evidence="1 2">NIES-3715</strain>
    </source>
</reference>
<comment type="caution">
    <text evidence="1">The sequence shown here is derived from an EMBL/GenBank/DDBJ whole genome shotgun (WGS) entry which is preliminary data.</text>
</comment>
<dbReference type="EMBL" id="BLLK01000069">
    <property type="protein sequence ID" value="GFH59940.1"/>
    <property type="molecule type" value="Genomic_DNA"/>
</dbReference>
<accession>A0AAD3DAS4</accession>
<gene>
    <name evidence="1" type="ORF">CTEN210_16416</name>
</gene>